<feature type="transmembrane region" description="Helical" evidence="8">
    <location>
        <begin position="83"/>
        <end position="100"/>
    </location>
</feature>
<keyword evidence="2" id="KW-1003">Cell membrane</keyword>
<evidence type="ECO:0000256" key="6">
    <source>
        <dbReference type="ARBA" id="ARBA00023136"/>
    </source>
</evidence>
<keyword evidence="4 8" id="KW-0812">Transmembrane</keyword>
<keyword evidence="3 10" id="KW-0808">Transferase</keyword>
<feature type="transmembrane region" description="Helical" evidence="8">
    <location>
        <begin position="31"/>
        <end position="52"/>
    </location>
</feature>
<name>A0ABU7RK27_9BACT</name>
<evidence type="ECO:0000313" key="10">
    <source>
        <dbReference type="EMBL" id="MEE6188365.1"/>
    </source>
</evidence>
<evidence type="ECO:0000313" key="11">
    <source>
        <dbReference type="Proteomes" id="UP001357452"/>
    </source>
</evidence>
<evidence type="ECO:0000256" key="1">
    <source>
        <dbReference type="ARBA" id="ARBA00004651"/>
    </source>
</evidence>
<comment type="caution">
    <text evidence="10">The sequence shown here is derived from an EMBL/GenBank/DDBJ whole genome shotgun (WGS) entry which is preliminary data.</text>
</comment>
<gene>
    <name evidence="10" type="ORF">V2H41_13880</name>
</gene>
<dbReference type="GO" id="GO:0016740">
    <property type="term" value="F:transferase activity"/>
    <property type="evidence" value="ECO:0007669"/>
    <property type="project" value="UniProtKB-KW"/>
</dbReference>
<dbReference type="SUPFAM" id="SSF53649">
    <property type="entry name" value="Alkaline phosphatase-like"/>
    <property type="match status" value="1"/>
</dbReference>
<accession>A0ABU7RK27</accession>
<dbReference type="CDD" id="cd16017">
    <property type="entry name" value="LptA"/>
    <property type="match status" value="1"/>
</dbReference>
<evidence type="ECO:0000256" key="5">
    <source>
        <dbReference type="ARBA" id="ARBA00022989"/>
    </source>
</evidence>
<dbReference type="PANTHER" id="PTHR30443">
    <property type="entry name" value="INNER MEMBRANE PROTEIN"/>
    <property type="match status" value="1"/>
</dbReference>
<comment type="subcellular location">
    <subcellularLocation>
        <location evidence="1">Cell membrane</location>
        <topology evidence="1">Multi-pass membrane protein</topology>
    </subcellularLocation>
</comment>
<dbReference type="Gene3D" id="3.40.720.10">
    <property type="entry name" value="Alkaline Phosphatase, subunit A"/>
    <property type="match status" value="1"/>
</dbReference>
<dbReference type="InterPro" id="IPR040423">
    <property type="entry name" value="PEA_transferase"/>
</dbReference>
<dbReference type="InterPro" id="IPR058130">
    <property type="entry name" value="PEA_transf_C"/>
</dbReference>
<keyword evidence="5 8" id="KW-1133">Transmembrane helix</keyword>
<dbReference type="EMBL" id="JAZGLY010000014">
    <property type="protein sequence ID" value="MEE6188365.1"/>
    <property type="molecule type" value="Genomic_DNA"/>
</dbReference>
<sequence length="480" mass="55281">MLQGGGVNDSERQIFLLVILIIFLSSSKKSFWFLVFPMCVIYAIYSPIGLMFGKPTYQYVASVFATDFLESKEFFYQIPKVNYLYPFVIIFGVVLYRYIIVRFDIKLYRNKTVVIIAVIFSMLNQSPSEFFKTIIKSSIEVKNELVKLNEIKPKSDWGESFIDKSIYNTYILVIGESARKDYHGAYGYPINNTPFMSRANGYLIDGLMSGGTNTVASLRLMLTKPNVDRWEPNYSLNIIDLIKSAGIETYWISNQGYFGDFDTPISAIASKSDHKFFLKSGDYASKNTSDFILLDKIKDIVINNHNKKFIVVHLYGSHPNACDRINDYKKIINIKDKKYDYLNCYVSSIQKTDLFLEKLNNFMRENDNSYSMIYFSDHGQAHREIGGEIYFNNNRASKLHFDVPLFMISSDDDSRHECKSFKSGFNFVNGIASWVGIKNKKIDSNYSLFDCNDDPNDFGVKKYIESIELELDPAIDLRGK</sequence>
<evidence type="ECO:0000256" key="8">
    <source>
        <dbReference type="SAM" id="Phobius"/>
    </source>
</evidence>
<proteinExistence type="inferred from homology"/>
<dbReference type="PANTHER" id="PTHR30443:SF4">
    <property type="entry name" value="PHOSPHOETHANOLAMINE TRANSFERASE OPGE-RELATED"/>
    <property type="match status" value="1"/>
</dbReference>
<keyword evidence="6 8" id="KW-0472">Membrane</keyword>
<dbReference type="Pfam" id="PF00884">
    <property type="entry name" value="Sulfatase"/>
    <property type="match status" value="1"/>
</dbReference>
<reference evidence="10 11" key="1">
    <citation type="submission" date="2024-01" db="EMBL/GenBank/DDBJ databases">
        <title>Niabella digestum sp. nov., isolated from waste digestion system.</title>
        <authorList>
            <person name="Zhang L."/>
        </authorList>
    </citation>
    <scope>NUCLEOTIDE SEQUENCE [LARGE SCALE GENOMIC DNA]</scope>
    <source>
        <strain evidence="10 11">A18</strain>
    </source>
</reference>
<feature type="domain" description="Sulfatase N-terminal" evidence="9">
    <location>
        <begin position="169"/>
        <end position="437"/>
    </location>
</feature>
<dbReference type="InterPro" id="IPR000917">
    <property type="entry name" value="Sulfatase_N"/>
</dbReference>
<evidence type="ECO:0000256" key="7">
    <source>
        <dbReference type="ARBA" id="ARBA00038481"/>
    </source>
</evidence>
<evidence type="ECO:0000256" key="4">
    <source>
        <dbReference type="ARBA" id="ARBA00022692"/>
    </source>
</evidence>
<organism evidence="10 11">
    <name type="scientific">Niabella digestorum</name>
    <dbReference type="NCBI Taxonomy" id="3117701"/>
    <lineage>
        <taxon>Bacteria</taxon>
        <taxon>Pseudomonadati</taxon>
        <taxon>Bacteroidota</taxon>
        <taxon>Chitinophagia</taxon>
        <taxon>Chitinophagales</taxon>
        <taxon>Chitinophagaceae</taxon>
        <taxon>Niabella</taxon>
    </lineage>
</organism>
<evidence type="ECO:0000256" key="2">
    <source>
        <dbReference type="ARBA" id="ARBA00022475"/>
    </source>
</evidence>
<comment type="similarity">
    <text evidence="7">Belongs to the phosphoethanolamine transferase family.</text>
</comment>
<dbReference type="Proteomes" id="UP001357452">
    <property type="component" value="Unassembled WGS sequence"/>
</dbReference>
<evidence type="ECO:0000256" key="3">
    <source>
        <dbReference type="ARBA" id="ARBA00022679"/>
    </source>
</evidence>
<protein>
    <submittedName>
        <fullName evidence="10">Phosphoethanolamine transferase</fullName>
    </submittedName>
</protein>
<dbReference type="InterPro" id="IPR017850">
    <property type="entry name" value="Alkaline_phosphatase_core_sf"/>
</dbReference>
<keyword evidence="11" id="KW-1185">Reference proteome</keyword>
<evidence type="ECO:0000259" key="9">
    <source>
        <dbReference type="Pfam" id="PF00884"/>
    </source>
</evidence>